<dbReference type="EMBL" id="BPWL01000001">
    <property type="protein sequence ID" value="GJJ06806.1"/>
    <property type="molecule type" value="Genomic_DNA"/>
</dbReference>
<evidence type="ECO:0000313" key="2">
    <source>
        <dbReference type="EMBL" id="GJJ06806.1"/>
    </source>
</evidence>
<evidence type="ECO:0000313" key="3">
    <source>
        <dbReference type="Proteomes" id="UP001050691"/>
    </source>
</evidence>
<feature type="compositionally biased region" description="Acidic residues" evidence="1">
    <location>
        <begin position="199"/>
        <end position="219"/>
    </location>
</feature>
<dbReference type="Proteomes" id="UP001050691">
    <property type="component" value="Unassembled WGS sequence"/>
</dbReference>
<comment type="caution">
    <text evidence="2">The sequence shown here is derived from an EMBL/GenBank/DDBJ whole genome shotgun (WGS) entry which is preliminary data.</text>
</comment>
<feature type="compositionally biased region" description="Polar residues" evidence="1">
    <location>
        <begin position="181"/>
        <end position="192"/>
    </location>
</feature>
<gene>
    <name evidence="2" type="ORF">Clacol_001002</name>
</gene>
<feature type="region of interest" description="Disordered" evidence="1">
    <location>
        <begin position="160"/>
        <end position="224"/>
    </location>
</feature>
<protein>
    <submittedName>
        <fullName evidence="2">Uncharacterized protein</fullName>
    </submittedName>
</protein>
<proteinExistence type="predicted"/>
<reference evidence="2" key="1">
    <citation type="submission" date="2021-10" db="EMBL/GenBank/DDBJ databases">
        <title>De novo Genome Assembly of Clathrus columnatus (Basidiomycota, Fungi) Using Illumina and Nanopore Sequence Data.</title>
        <authorList>
            <person name="Ogiso-Tanaka E."/>
            <person name="Itagaki H."/>
            <person name="Hosoya T."/>
            <person name="Hosaka K."/>
        </authorList>
    </citation>
    <scope>NUCLEOTIDE SEQUENCE</scope>
    <source>
        <strain evidence="2">MO-923</strain>
    </source>
</reference>
<name>A0AAV5A1B3_9AGAM</name>
<sequence length="347" mass="40180">MSNYHRYQPHRRIQAPPPLPVVSSPSSVYIPPSFVPLRQFFPQFNGTVRHSHLQNPKYQYPTAPPFKQFIENTFYGLPTAYGLPGELDFGYPKSVGKQQHYKQFDFNYDVPQRTWRDINICQDNDVSTNFAQSNTLPELPELEDFQHHRYSLPTDETFVSEYESDHDDSDSSSYTRDNRHNSGSNWRNTSNQYDSDATSSDETEDDDSDYYESDSEDEWSFPPRFGNYPLPTGLTLKEAVLSYEQRWNALLTQRGGNQLIFGTVPWPQYPPPQSPADINFRSIREFLRAAGGPSIFMLKTIFRQTMLRFHPDKSAVLLAHVEEGQRRLVFEGCTAVTRCLNDIKDIF</sequence>
<dbReference type="AlphaFoldDB" id="A0AAV5A1B3"/>
<evidence type="ECO:0000256" key="1">
    <source>
        <dbReference type="SAM" id="MobiDB-lite"/>
    </source>
</evidence>
<keyword evidence="3" id="KW-1185">Reference proteome</keyword>
<organism evidence="2 3">
    <name type="scientific">Clathrus columnatus</name>
    <dbReference type="NCBI Taxonomy" id="1419009"/>
    <lineage>
        <taxon>Eukaryota</taxon>
        <taxon>Fungi</taxon>
        <taxon>Dikarya</taxon>
        <taxon>Basidiomycota</taxon>
        <taxon>Agaricomycotina</taxon>
        <taxon>Agaricomycetes</taxon>
        <taxon>Phallomycetidae</taxon>
        <taxon>Phallales</taxon>
        <taxon>Clathraceae</taxon>
        <taxon>Clathrus</taxon>
    </lineage>
</organism>
<accession>A0AAV5A1B3</accession>